<evidence type="ECO:0000256" key="1">
    <source>
        <dbReference type="SAM" id="Phobius"/>
    </source>
</evidence>
<feature type="transmembrane region" description="Helical" evidence="1">
    <location>
        <begin position="331"/>
        <end position="349"/>
    </location>
</feature>
<evidence type="ECO:0000313" key="3">
    <source>
        <dbReference type="Proteomes" id="UP000271188"/>
    </source>
</evidence>
<name>A0A448T929_MANHA</name>
<feature type="transmembrane region" description="Helical" evidence="1">
    <location>
        <begin position="105"/>
        <end position="123"/>
    </location>
</feature>
<protein>
    <recommendedName>
        <fullName evidence="4">Wzy</fullName>
    </recommendedName>
</protein>
<accession>A0A448T929</accession>
<feature type="transmembrane region" description="Helical" evidence="1">
    <location>
        <begin position="29"/>
        <end position="46"/>
    </location>
</feature>
<evidence type="ECO:0008006" key="4">
    <source>
        <dbReference type="Google" id="ProtNLM"/>
    </source>
</evidence>
<feature type="transmembrane region" description="Helical" evidence="1">
    <location>
        <begin position="7"/>
        <end position="23"/>
    </location>
</feature>
<proteinExistence type="predicted"/>
<feature type="transmembrane region" description="Helical" evidence="1">
    <location>
        <begin position="53"/>
        <end position="70"/>
    </location>
</feature>
<feature type="transmembrane region" description="Helical" evidence="1">
    <location>
        <begin position="172"/>
        <end position="199"/>
    </location>
</feature>
<keyword evidence="1" id="KW-0472">Membrane</keyword>
<evidence type="ECO:0000313" key="2">
    <source>
        <dbReference type="EMBL" id="VEI76500.1"/>
    </source>
</evidence>
<gene>
    <name evidence="2" type="ORF">NCTC10643_00883</name>
</gene>
<keyword evidence="1" id="KW-1133">Transmembrane helix</keyword>
<reference evidence="2" key="1">
    <citation type="submission" date="2018-12" db="EMBL/GenBank/DDBJ databases">
        <authorList>
            <consortium name="Pathogen Informatics"/>
        </authorList>
    </citation>
    <scope>NUCLEOTIDE SEQUENCE [LARGE SCALE GENOMIC DNA]</scope>
    <source>
        <strain evidence="2">NCTC10643</strain>
    </source>
</reference>
<feature type="transmembrane region" description="Helical" evidence="1">
    <location>
        <begin position="205"/>
        <end position="223"/>
    </location>
</feature>
<feature type="transmembrane region" description="Helical" evidence="1">
    <location>
        <begin position="76"/>
        <end position="98"/>
    </location>
</feature>
<dbReference type="EMBL" id="LR134495">
    <property type="protein sequence ID" value="VEI76500.1"/>
    <property type="molecule type" value="Genomic_DNA"/>
</dbReference>
<keyword evidence="1" id="KW-0812">Transmembrane</keyword>
<dbReference type="Proteomes" id="UP000271188">
    <property type="component" value="Chromosome"/>
</dbReference>
<organism evidence="2 3">
    <name type="scientific">Mannheimia haemolytica</name>
    <name type="common">Pasteurella haemolytica</name>
    <dbReference type="NCBI Taxonomy" id="75985"/>
    <lineage>
        <taxon>Bacteria</taxon>
        <taxon>Pseudomonadati</taxon>
        <taxon>Pseudomonadota</taxon>
        <taxon>Gammaproteobacteria</taxon>
        <taxon>Pasteurellales</taxon>
        <taxon>Pasteurellaceae</taxon>
        <taxon>Mannheimia</taxon>
    </lineage>
</organism>
<feature type="transmembrane region" description="Helical" evidence="1">
    <location>
        <begin position="295"/>
        <end position="325"/>
    </location>
</feature>
<sequence length="359" mass="42501">MNNIKSYFISYLLFFQFVSYFLYLKFENYIFLLCYFFIGFASFFTIRKVNKTIFLMSIFVVSIFLIFSMSSRENSFILNAYNVLLGVFAFLSAYVLYLSDRFYNYIKVMFWAYSLMILYYFYMFGLSDPDLYNNIFVKGSRNYVSAIYIFLFCLLILSYDKDNIKVPIVYPMVTFLGCIILYGRSGIIISFVIMMYLYFFNKRYLLFKLALIIAVIFIVVFNLEQIMSFFIEKTSFSYGVESERTVMIQEYKNGILYSLDNFILGFKLDGCCATIKLFDSNPHNSFIAGHIRYGIFHLIFILSVLTYILLSGKSLYIFISLVYFFRLFLDQLGLFSPLDVILFYIIFLINGNKRDKRIA</sequence>
<dbReference type="AlphaFoldDB" id="A0A448T929"/>
<feature type="transmembrane region" description="Helical" evidence="1">
    <location>
        <begin position="143"/>
        <end position="160"/>
    </location>
</feature>